<reference evidence="5" key="3">
    <citation type="submission" date="2015-08" db="EMBL/GenBank/DDBJ databases">
        <title>Draft Genome Sequence of a Heterotrophic Facultative Anaerobic Bacterium Ardenticatena maritima Strain 110S.</title>
        <authorList>
            <person name="Kawaichi S."/>
            <person name="Yoshida T."/>
            <person name="Sako Y."/>
            <person name="Nakamura R."/>
        </authorList>
    </citation>
    <scope>NUCLEOTIDE SEQUENCE [LARGE SCALE GENOMIC DNA]</scope>
    <source>
        <strain evidence="5">110S</strain>
    </source>
</reference>
<keyword evidence="1" id="KW-0812">Transmembrane</keyword>
<evidence type="ECO:0000256" key="1">
    <source>
        <dbReference type="SAM" id="Phobius"/>
    </source>
</evidence>
<sequence length="285" mass="31410">MHEWGYLIIQALQNARTPWLDALFKALTWTGNEGFYLVFVPLLYWGVHPRFGFRFFLVFMLTGAVNTLAKLALIQPRPSPARVLHLVEADGFGFPSGHAQNAVVVWGWLAAQSRQPWAYIAAAVMAILVGVSRVYLGVHFPHDVLGGWLLGLLVLLVALRIEAPLQAWLAQRSTTAHLCLALAPLAVLLFTRDTTLVRQTGVLVGTLVGFWGERRTVRLGAPPTAAALLLRFVVGGLGVALLYTVPRALLPAEWWAAALRYALLGLWLAWGAPILFARLERRRGA</sequence>
<dbReference type="OrthoDB" id="9789113at2"/>
<feature type="transmembrane region" description="Helical" evidence="1">
    <location>
        <begin position="26"/>
        <end position="47"/>
    </location>
</feature>
<name>A0A0M8K8T7_9CHLR</name>
<feature type="domain" description="Phosphatidic acid phosphatase type 2/haloperoxidase" evidence="2">
    <location>
        <begin position="51"/>
        <end position="159"/>
    </location>
</feature>
<evidence type="ECO:0000313" key="6">
    <source>
        <dbReference type="Proteomes" id="UP000050502"/>
    </source>
</evidence>
<dbReference type="SUPFAM" id="SSF48317">
    <property type="entry name" value="Acid phosphatase/Vanadium-dependent haloperoxidase"/>
    <property type="match status" value="1"/>
</dbReference>
<feature type="transmembrane region" description="Helical" evidence="1">
    <location>
        <begin position="257"/>
        <end position="277"/>
    </location>
</feature>
<dbReference type="RefSeq" id="WP_054492726.1">
    <property type="nucleotide sequence ID" value="NZ_BBZA01000087.1"/>
</dbReference>
<dbReference type="SMART" id="SM00014">
    <property type="entry name" value="acidPPc"/>
    <property type="match status" value="1"/>
</dbReference>
<evidence type="ECO:0000259" key="2">
    <source>
        <dbReference type="SMART" id="SM00014"/>
    </source>
</evidence>
<dbReference type="Proteomes" id="UP000050502">
    <property type="component" value="Unassembled WGS sequence"/>
</dbReference>
<organism evidence="3 5">
    <name type="scientific">Ardenticatena maritima</name>
    <dbReference type="NCBI Taxonomy" id="872965"/>
    <lineage>
        <taxon>Bacteria</taxon>
        <taxon>Bacillati</taxon>
        <taxon>Chloroflexota</taxon>
        <taxon>Ardenticatenia</taxon>
        <taxon>Ardenticatenales</taxon>
        <taxon>Ardenticatenaceae</taxon>
        <taxon>Ardenticatena</taxon>
    </lineage>
</organism>
<feature type="transmembrane region" description="Helical" evidence="1">
    <location>
        <begin position="224"/>
        <end position="245"/>
    </location>
</feature>
<protein>
    <recommendedName>
        <fullName evidence="2">Phosphatidic acid phosphatase type 2/haloperoxidase domain-containing protein</fullName>
    </recommendedName>
</protein>
<feature type="transmembrane region" description="Helical" evidence="1">
    <location>
        <begin position="144"/>
        <end position="161"/>
    </location>
</feature>
<dbReference type="Gene3D" id="1.20.144.10">
    <property type="entry name" value="Phosphatidic acid phosphatase type 2/haloperoxidase"/>
    <property type="match status" value="1"/>
</dbReference>
<dbReference type="EMBL" id="LGKN01000009">
    <property type="protein sequence ID" value="KPL86374.1"/>
    <property type="molecule type" value="Genomic_DNA"/>
</dbReference>
<dbReference type="InterPro" id="IPR036938">
    <property type="entry name" value="PAP2/HPO_sf"/>
</dbReference>
<evidence type="ECO:0000313" key="4">
    <source>
        <dbReference type="EMBL" id="KPL86374.1"/>
    </source>
</evidence>
<feature type="transmembrane region" description="Helical" evidence="1">
    <location>
        <begin position="173"/>
        <end position="190"/>
    </location>
</feature>
<accession>A0A0M8K8T7</accession>
<dbReference type="STRING" id="872965.SE16_13735"/>
<dbReference type="InParanoid" id="A0A0M8K8T7"/>
<dbReference type="InterPro" id="IPR000326">
    <property type="entry name" value="PAP2/HPO"/>
</dbReference>
<dbReference type="PANTHER" id="PTHR14969:SF13">
    <property type="entry name" value="AT30094P"/>
    <property type="match status" value="1"/>
</dbReference>
<feature type="transmembrane region" description="Helical" evidence="1">
    <location>
        <begin position="117"/>
        <end position="138"/>
    </location>
</feature>
<evidence type="ECO:0000313" key="5">
    <source>
        <dbReference type="Proteomes" id="UP000037784"/>
    </source>
</evidence>
<comment type="caution">
    <text evidence="3">The sequence shown here is derived from an EMBL/GenBank/DDBJ whole genome shotgun (WGS) entry which is preliminary data.</text>
</comment>
<keyword evidence="1" id="KW-0472">Membrane</keyword>
<proteinExistence type="predicted"/>
<evidence type="ECO:0000313" key="3">
    <source>
        <dbReference type="EMBL" id="GAP62829.1"/>
    </source>
</evidence>
<feature type="transmembrane region" description="Helical" evidence="1">
    <location>
        <begin position="53"/>
        <end position="73"/>
    </location>
</feature>
<dbReference type="PANTHER" id="PTHR14969">
    <property type="entry name" value="SPHINGOSINE-1-PHOSPHATE PHOSPHOHYDROLASE"/>
    <property type="match status" value="1"/>
</dbReference>
<dbReference type="Pfam" id="PF01569">
    <property type="entry name" value="PAP2"/>
    <property type="match status" value="1"/>
</dbReference>
<dbReference type="Proteomes" id="UP000037784">
    <property type="component" value="Unassembled WGS sequence"/>
</dbReference>
<reference evidence="4 6" key="2">
    <citation type="submission" date="2015-07" db="EMBL/GenBank/DDBJ databases">
        <title>Whole genome sequence of Ardenticatena maritima DSM 23922.</title>
        <authorList>
            <person name="Hemp J."/>
            <person name="Ward L.M."/>
            <person name="Pace L.A."/>
            <person name="Fischer W.W."/>
        </authorList>
    </citation>
    <scope>NUCLEOTIDE SEQUENCE [LARGE SCALE GENOMIC DNA]</scope>
    <source>
        <strain evidence="4 6">110S</strain>
    </source>
</reference>
<dbReference type="AlphaFoldDB" id="A0A0M8K8T7"/>
<reference evidence="3 5" key="1">
    <citation type="journal article" date="2015" name="Genome Announc.">
        <title>Draft Genome Sequence of a Heterotrophic Facultative Anaerobic Thermophilic Bacterium, Ardenticatena maritima Strain 110ST.</title>
        <authorList>
            <person name="Kawaichi S."/>
            <person name="Yoshida T."/>
            <person name="Sako Y."/>
            <person name="Nakamura R."/>
        </authorList>
    </citation>
    <scope>NUCLEOTIDE SEQUENCE [LARGE SCALE GENOMIC DNA]</scope>
    <source>
        <strain evidence="3 5">110S</strain>
    </source>
</reference>
<gene>
    <name evidence="3" type="ORF">ARMA_1252</name>
    <name evidence="4" type="ORF">SE16_13735</name>
</gene>
<dbReference type="EMBL" id="BBZA01000087">
    <property type="protein sequence ID" value="GAP62829.1"/>
    <property type="molecule type" value="Genomic_DNA"/>
</dbReference>
<keyword evidence="1" id="KW-1133">Transmembrane helix</keyword>
<keyword evidence="5" id="KW-1185">Reference proteome</keyword>